<reference evidence="3" key="2">
    <citation type="submission" date="2024-06" db="EMBL/GenBank/DDBJ databases">
        <title>Micromonospora mangrovi CCTCC AA 2012012 genome sequences.</title>
        <authorList>
            <person name="Gao J."/>
        </authorList>
    </citation>
    <scope>NUCLEOTIDE SEQUENCE</scope>
    <source>
        <strain evidence="3">CCTCC AA 2012012</strain>
    </source>
</reference>
<dbReference type="RefSeq" id="WP_350931938.1">
    <property type="nucleotide sequence ID" value="NZ_CP157762.1"/>
</dbReference>
<evidence type="ECO:0000313" key="2">
    <source>
        <dbReference type="EMBL" id="XBP92355.1"/>
    </source>
</evidence>
<proteinExistence type="predicted"/>
<feature type="signal peptide" evidence="1">
    <location>
        <begin position="1"/>
        <end position="23"/>
    </location>
</feature>
<dbReference type="AlphaFoldDB" id="A0AAU7M4F6"/>
<protein>
    <submittedName>
        <fullName evidence="2">Uncharacterized protein</fullName>
    </submittedName>
</protein>
<reference evidence="2" key="1">
    <citation type="submission" date="2024-01" db="EMBL/GenBank/DDBJ databases">
        <title>The genome sequence of Micromonospora mangrovi CCTCC AA 2012012.</title>
        <authorList>
            <person name="Gao J."/>
        </authorList>
    </citation>
    <scope>NUCLEOTIDE SEQUENCE</scope>
    <source>
        <strain evidence="2">CCTCC AA 2012012</strain>
    </source>
</reference>
<feature type="chain" id="PRO_5043288726" evidence="1">
    <location>
        <begin position="24"/>
        <end position="127"/>
    </location>
</feature>
<dbReference type="EMBL" id="CP159342">
    <property type="protein sequence ID" value="XCH73052.1"/>
    <property type="molecule type" value="Genomic_DNA"/>
</dbReference>
<organism evidence="2">
    <name type="scientific">Micromonospora sp. CCTCC AA 2012012</name>
    <dbReference type="NCBI Taxonomy" id="3111921"/>
    <lineage>
        <taxon>Bacteria</taxon>
        <taxon>Bacillati</taxon>
        <taxon>Actinomycetota</taxon>
        <taxon>Actinomycetes</taxon>
        <taxon>Micromonosporales</taxon>
        <taxon>Micromonosporaceae</taxon>
        <taxon>Micromonospora</taxon>
    </lineage>
</organism>
<sequence length="127" mass="13526">MRRTVLPVTAMVLAAALAGCQGADPVAGPGTPPPSTARAAAYPVRELPFTLYTHCGVNEVSIEGRWYDAVAPLSDGNGNPPPDWDHLFQEGTMRLTSPTEAEFHDSAGHVVTFRLRPGATEPRMICA</sequence>
<name>A0AAU7M4F6_9ACTN</name>
<evidence type="ECO:0000313" key="3">
    <source>
        <dbReference type="EMBL" id="XCH73052.1"/>
    </source>
</evidence>
<keyword evidence="1" id="KW-0732">Signal</keyword>
<dbReference type="EMBL" id="CP157762">
    <property type="protein sequence ID" value="XBP92355.1"/>
    <property type="molecule type" value="Genomic_DNA"/>
</dbReference>
<gene>
    <name evidence="3" type="ORF">ABUL08_22440</name>
    <name evidence="2" type="ORF">VK199_22365</name>
</gene>
<dbReference type="PROSITE" id="PS51257">
    <property type="entry name" value="PROKAR_LIPOPROTEIN"/>
    <property type="match status" value="1"/>
</dbReference>
<evidence type="ECO:0000256" key="1">
    <source>
        <dbReference type="SAM" id="SignalP"/>
    </source>
</evidence>
<accession>A0AAU7M4F6</accession>